<dbReference type="PANTHER" id="PTHR30532">
    <property type="entry name" value="IRON III DICITRATE-BINDING PERIPLASMIC PROTEIN"/>
    <property type="match status" value="1"/>
</dbReference>
<dbReference type="SUPFAM" id="SSF53807">
    <property type="entry name" value="Helical backbone' metal receptor"/>
    <property type="match status" value="1"/>
</dbReference>
<feature type="domain" description="Fe/B12 periplasmic-binding" evidence="6">
    <location>
        <begin position="60"/>
        <end position="317"/>
    </location>
</feature>
<dbReference type="Proteomes" id="UP000373269">
    <property type="component" value="Chromosome"/>
</dbReference>
<organism evidence="7 8">
    <name type="scientific">Lysinibacillus pakistanensis</name>
    <dbReference type="NCBI Taxonomy" id="759811"/>
    <lineage>
        <taxon>Bacteria</taxon>
        <taxon>Bacillati</taxon>
        <taxon>Bacillota</taxon>
        <taxon>Bacilli</taxon>
        <taxon>Bacillales</taxon>
        <taxon>Bacillaceae</taxon>
        <taxon>Lysinibacillus</taxon>
    </lineage>
</organism>
<dbReference type="PROSITE" id="PS50983">
    <property type="entry name" value="FE_B12_PBP"/>
    <property type="match status" value="1"/>
</dbReference>
<dbReference type="InterPro" id="IPR051313">
    <property type="entry name" value="Bact_iron-sidero_bind"/>
</dbReference>
<comment type="subcellular location">
    <subcellularLocation>
        <location evidence="1">Cell membrane</location>
        <topology evidence="1">Lipid-anchor</topology>
    </subcellularLocation>
</comment>
<evidence type="ECO:0000313" key="7">
    <source>
        <dbReference type="EMBL" id="QGG53522.1"/>
    </source>
</evidence>
<keyword evidence="8" id="KW-1185">Reference proteome</keyword>
<dbReference type="EMBL" id="CP045835">
    <property type="protein sequence ID" value="QGG53522.1"/>
    <property type="molecule type" value="Genomic_DNA"/>
</dbReference>
<evidence type="ECO:0000256" key="4">
    <source>
        <dbReference type="ARBA" id="ARBA00022729"/>
    </source>
</evidence>
<dbReference type="Pfam" id="PF01497">
    <property type="entry name" value="Peripla_BP_2"/>
    <property type="match status" value="1"/>
</dbReference>
<proteinExistence type="inferred from homology"/>
<sequence>MHKIRPFSLALFCLIVLTFVLGACNSKEEAGVAKEVQSTVETRIAEDEFGEVEIPANPQRVAAIYMEDYLTALEVKPVVQWYHPAWGKQDYLKLDAPEFDITGSMEALLQAKPDLIIVDGAADKAKYEEYSKIAPTYRLKEEILADPQAIVKTIADVLNIPDKADEVVKNYQQRITTLKAELDKSVGDETVAVVRLNVADKTLALFGVKNRYSGYIYTEVGLTPHPLARDMTEFHEILSEEAIPKLDADHIILFPSNGTWESEENQDAIKWLDSTLWNTVPAVKNGNVYIADRTYWQSGAITANLLKYDDLEKWFVK</sequence>
<dbReference type="InterPro" id="IPR002491">
    <property type="entry name" value="ABC_transptr_periplasmic_BD"/>
</dbReference>
<dbReference type="Gene3D" id="3.40.50.1980">
    <property type="entry name" value="Nitrogenase molybdenum iron protein domain"/>
    <property type="match status" value="2"/>
</dbReference>
<dbReference type="PANTHER" id="PTHR30532:SF1">
    <property type="entry name" value="IRON(3+)-HYDROXAMATE-BINDING PROTEIN FHUD"/>
    <property type="match status" value="1"/>
</dbReference>
<comment type="similarity">
    <text evidence="2">Belongs to the bacterial solute-binding protein 8 family.</text>
</comment>
<protein>
    <submittedName>
        <fullName evidence="7">ABC transporter substrate-binding protein</fullName>
    </submittedName>
</protein>
<dbReference type="RefSeq" id="WP_369594038.1">
    <property type="nucleotide sequence ID" value="NZ_CP045835.1"/>
</dbReference>
<feature type="signal peptide" evidence="5">
    <location>
        <begin position="1"/>
        <end position="23"/>
    </location>
</feature>
<accession>A0ABX6DG71</accession>
<evidence type="ECO:0000259" key="6">
    <source>
        <dbReference type="PROSITE" id="PS50983"/>
    </source>
</evidence>
<keyword evidence="4 5" id="KW-0732">Signal</keyword>
<name>A0ABX6DG71_9BACI</name>
<gene>
    <name evidence="7" type="ORF">GDS87_22775</name>
</gene>
<dbReference type="PROSITE" id="PS51257">
    <property type="entry name" value="PROKAR_LIPOPROTEIN"/>
    <property type="match status" value="1"/>
</dbReference>
<evidence type="ECO:0000256" key="5">
    <source>
        <dbReference type="SAM" id="SignalP"/>
    </source>
</evidence>
<feature type="chain" id="PRO_5046994963" evidence="5">
    <location>
        <begin position="24"/>
        <end position="317"/>
    </location>
</feature>
<evidence type="ECO:0000256" key="3">
    <source>
        <dbReference type="ARBA" id="ARBA00022448"/>
    </source>
</evidence>
<evidence type="ECO:0000313" key="8">
    <source>
        <dbReference type="Proteomes" id="UP000373269"/>
    </source>
</evidence>
<evidence type="ECO:0000256" key="2">
    <source>
        <dbReference type="ARBA" id="ARBA00008814"/>
    </source>
</evidence>
<reference evidence="7 8" key="1">
    <citation type="submission" date="2019-11" db="EMBL/GenBank/DDBJ databases">
        <title>Whole Genome Sequencing and Comparative Genomic Analyses of Lysinibacillus pakistanensis LZH-9, a Halotolerant Strain with Excellent COD Removal Capability.</title>
        <authorList>
            <person name="Zhou H."/>
        </authorList>
    </citation>
    <scope>NUCLEOTIDE SEQUENCE [LARGE SCALE GENOMIC DNA]</scope>
    <source>
        <strain evidence="7 8">LZH-9</strain>
    </source>
</reference>
<evidence type="ECO:0000256" key="1">
    <source>
        <dbReference type="ARBA" id="ARBA00004193"/>
    </source>
</evidence>
<keyword evidence="3" id="KW-0813">Transport</keyword>